<feature type="transmembrane region" description="Helical" evidence="4">
    <location>
        <begin position="91"/>
        <end position="114"/>
    </location>
</feature>
<feature type="transmembrane region" description="Helical" evidence="4">
    <location>
        <begin position="30"/>
        <end position="50"/>
    </location>
</feature>
<organism evidence="6 7">
    <name type="scientific">Chitinophaga horti</name>
    <dbReference type="NCBI Taxonomy" id="2920382"/>
    <lineage>
        <taxon>Bacteria</taxon>
        <taxon>Pseudomonadati</taxon>
        <taxon>Bacteroidota</taxon>
        <taxon>Chitinophagia</taxon>
        <taxon>Chitinophagales</taxon>
        <taxon>Chitinophagaceae</taxon>
        <taxon>Chitinophaga</taxon>
    </lineage>
</organism>
<keyword evidence="1" id="KW-0805">Transcription regulation</keyword>
<gene>
    <name evidence="6" type="ORF">MKQ68_17750</name>
</gene>
<evidence type="ECO:0000259" key="5">
    <source>
        <dbReference type="PROSITE" id="PS01124"/>
    </source>
</evidence>
<dbReference type="SUPFAM" id="SSF46689">
    <property type="entry name" value="Homeodomain-like"/>
    <property type="match status" value="1"/>
</dbReference>
<evidence type="ECO:0000313" key="7">
    <source>
        <dbReference type="Proteomes" id="UP001162741"/>
    </source>
</evidence>
<keyword evidence="4" id="KW-0472">Membrane</keyword>
<dbReference type="InterPro" id="IPR009057">
    <property type="entry name" value="Homeodomain-like_sf"/>
</dbReference>
<evidence type="ECO:0000256" key="4">
    <source>
        <dbReference type="SAM" id="Phobius"/>
    </source>
</evidence>
<dbReference type="RefSeq" id="WP_264280283.1">
    <property type="nucleotide sequence ID" value="NZ_CP107006.1"/>
</dbReference>
<dbReference type="PROSITE" id="PS01124">
    <property type="entry name" value="HTH_ARAC_FAMILY_2"/>
    <property type="match status" value="1"/>
</dbReference>
<feature type="transmembrane region" description="Helical" evidence="4">
    <location>
        <begin position="195"/>
        <end position="215"/>
    </location>
</feature>
<sequence>MNYIIAVGVFQSLMAMAVFRGSKQKRPADYLLLWLVGCIFTHLSIKFFIFTSVEYVEVRRQLVTFIGLAYGPLLWMYTRKLQDPNYHPYQNWYLLLPTLLAAVWYMLIVLFIGITHEVPHPIIQAYYHTMYWGTISFGIFPLLVLLRSAKLPNFWSAERKLLRHLAILFVGMPVLSLAFSYLFPIWKVEPLRGEIIMRSVAYALLGVAVIRIASFRLSLHQLMNRPVTPEEVAMETEAPEETAPEMELPADAVEPAFTLVTVDRAAQKQLVRTGQQEMVLRQLDEKMRSEKLYKDADLTLEKLAANIGLSRNQLSEALNQAAGKSFYQYVNDFRVQEVVNSLDKCRNGSVIPNLLVLAYDAGFKSKSSFNLYFKKITGHTPTEYLKQEAFPLVPNDSVA</sequence>
<keyword evidence="7" id="KW-1185">Reference proteome</keyword>
<dbReference type="Pfam" id="PF12833">
    <property type="entry name" value="HTH_18"/>
    <property type="match status" value="1"/>
</dbReference>
<evidence type="ECO:0000256" key="3">
    <source>
        <dbReference type="ARBA" id="ARBA00023163"/>
    </source>
</evidence>
<feature type="transmembrane region" description="Helical" evidence="4">
    <location>
        <begin position="126"/>
        <end position="149"/>
    </location>
</feature>
<dbReference type="Proteomes" id="UP001162741">
    <property type="component" value="Chromosome"/>
</dbReference>
<evidence type="ECO:0000256" key="2">
    <source>
        <dbReference type="ARBA" id="ARBA00023125"/>
    </source>
</evidence>
<name>A0ABY6IX20_9BACT</name>
<dbReference type="PANTHER" id="PTHR43280:SF29">
    <property type="entry name" value="ARAC-FAMILY TRANSCRIPTIONAL REGULATOR"/>
    <property type="match status" value="1"/>
</dbReference>
<protein>
    <submittedName>
        <fullName evidence="6">Helix-turn-helix domain-containing protein</fullName>
    </submittedName>
</protein>
<reference evidence="6" key="1">
    <citation type="submission" date="2022-10" db="EMBL/GenBank/DDBJ databases">
        <title>Chitinophaga sp. nov., isolated from soil.</title>
        <authorList>
            <person name="Jeon C.O."/>
        </authorList>
    </citation>
    <scope>NUCLEOTIDE SEQUENCE</scope>
    <source>
        <strain evidence="6">R8</strain>
    </source>
</reference>
<dbReference type="Gene3D" id="1.10.10.60">
    <property type="entry name" value="Homeodomain-like"/>
    <property type="match status" value="2"/>
</dbReference>
<keyword evidence="2" id="KW-0238">DNA-binding</keyword>
<feature type="transmembrane region" description="Helical" evidence="4">
    <location>
        <begin position="62"/>
        <end position="79"/>
    </location>
</feature>
<dbReference type="InterPro" id="IPR018060">
    <property type="entry name" value="HTH_AraC"/>
</dbReference>
<accession>A0ABY6IX20</accession>
<proteinExistence type="predicted"/>
<keyword evidence="4" id="KW-1133">Transmembrane helix</keyword>
<evidence type="ECO:0000313" key="6">
    <source>
        <dbReference type="EMBL" id="UYQ91932.1"/>
    </source>
</evidence>
<feature type="domain" description="HTH araC/xylS-type" evidence="5">
    <location>
        <begin position="277"/>
        <end position="387"/>
    </location>
</feature>
<evidence type="ECO:0000256" key="1">
    <source>
        <dbReference type="ARBA" id="ARBA00023015"/>
    </source>
</evidence>
<keyword evidence="3" id="KW-0804">Transcription</keyword>
<keyword evidence="4" id="KW-0812">Transmembrane</keyword>
<dbReference type="EMBL" id="CP107006">
    <property type="protein sequence ID" value="UYQ91932.1"/>
    <property type="molecule type" value="Genomic_DNA"/>
</dbReference>
<dbReference type="PANTHER" id="PTHR43280">
    <property type="entry name" value="ARAC-FAMILY TRANSCRIPTIONAL REGULATOR"/>
    <property type="match status" value="1"/>
</dbReference>
<feature type="transmembrane region" description="Helical" evidence="4">
    <location>
        <begin position="161"/>
        <end position="183"/>
    </location>
</feature>
<dbReference type="SMART" id="SM00342">
    <property type="entry name" value="HTH_ARAC"/>
    <property type="match status" value="1"/>
</dbReference>